<keyword evidence="1" id="KW-0472">Membrane</keyword>
<evidence type="ECO:0000313" key="3">
    <source>
        <dbReference type="Proteomes" id="UP000612352"/>
    </source>
</evidence>
<feature type="transmembrane region" description="Helical" evidence="1">
    <location>
        <begin position="30"/>
        <end position="58"/>
    </location>
</feature>
<comment type="caution">
    <text evidence="2">The sequence shown here is derived from an EMBL/GenBank/DDBJ whole genome shotgun (WGS) entry which is preliminary data.</text>
</comment>
<proteinExistence type="predicted"/>
<feature type="transmembrane region" description="Helical" evidence="1">
    <location>
        <begin position="98"/>
        <end position="126"/>
    </location>
</feature>
<dbReference type="Pfam" id="PF11361">
    <property type="entry name" value="DUF3159"/>
    <property type="match status" value="1"/>
</dbReference>
<feature type="transmembrane region" description="Helical" evidence="1">
    <location>
        <begin position="172"/>
        <end position="193"/>
    </location>
</feature>
<feature type="transmembrane region" description="Helical" evidence="1">
    <location>
        <begin position="70"/>
        <end position="86"/>
    </location>
</feature>
<name>A0ABS1B5J4_9MICO</name>
<dbReference type="EMBL" id="JAEDAJ010000001">
    <property type="protein sequence ID" value="MBK0329891.1"/>
    <property type="molecule type" value="Genomic_DNA"/>
</dbReference>
<dbReference type="InterPro" id="IPR016566">
    <property type="entry name" value="UCP010219"/>
</dbReference>
<protein>
    <submittedName>
        <fullName evidence="2">DUF3159 domain-containing protein</fullName>
    </submittedName>
</protein>
<sequence>MGAVLTGEEFSVGDALGGPRGILESVLPTALFVVLFVVTRSIPIAGGAAVAVVLVALVVRLVQRQNPSQVLGGLIGVAVGAIWALRSGQGTDFYVPGLITNAVAAAVLVVSILARYPLVGVVVGLLDPRVAAWRGKPLARRAYTQATWLFVGLYVLKLAVQLPLYLSGQVAALGVAKLVMGLPLFALVVWLVWMLHRSVRARLEAEAESAPDTTL</sequence>
<keyword evidence="1" id="KW-0812">Transmembrane</keyword>
<feature type="transmembrane region" description="Helical" evidence="1">
    <location>
        <begin position="147"/>
        <end position="166"/>
    </location>
</feature>
<dbReference type="Proteomes" id="UP000612352">
    <property type="component" value="Unassembled WGS sequence"/>
</dbReference>
<evidence type="ECO:0000256" key="1">
    <source>
        <dbReference type="SAM" id="Phobius"/>
    </source>
</evidence>
<organism evidence="2 3">
    <name type="scientific">Brachybacterium halotolerans</name>
    <dbReference type="NCBI Taxonomy" id="2795215"/>
    <lineage>
        <taxon>Bacteria</taxon>
        <taxon>Bacillati</taxon>
        <taxon>Actinomycetota</taxon>
        <taxon>Actinomycetes</taxon>
        <taxon>Micrococcales</taxon>
        <taxon>Dermabacteraceae</taxon>
        <taxon>Brachybacterium</taxon>
    </lineage>
</organism>
<reference evidence="2 3" key="1">
    <citation type="submission" date="2020-12" db="EMBL/GenBank/DDBJ databases">
        <title>Brachybacterium sp. MASK1Z-5, whole genome shotgun sequence.</title>
        <authorList>
            <person name="Tuo L."/>
        </authorList>
    </citation>
    <scope>NUCLEOTIDE SEQUENCE [LARGE SCALE GENOMIC DNA]</scope>
    <source>
        <strain evidence="2 3">MASK1Z-5</strain>
    </source>
</reference>
<keyword evidence="3" id="KW-1185">Reference proteome</keyword>
<evidence type="ECO:0000313" key="2">
    <source>
        <dbReference type="EMBL" id="MBK0329891.1"/>
    </source>
</evidence>
<keyword evidence="1" id="KW-1133">Transmembrane helix</keyword>
<dbReference type="PIRSF" id="PIRSF010219">
    <property type="entry name" value="UCP010219"/>
    <property type="match status" value="1"/>
</dbReference>
<gene>
    <name evidence="2" type="ORF">I8D64_00525</name>
</gene>
<accession>A0ABS1B5J4</accession>